<dbReference type="Pfam" id="PF23276">
    <property type="entry name" value="TPR_24"/>
    <property type="match status" value="1"/>
</dbReference>
<protein>
    <recommendedName>
        <fullName evidence="3">Pentatricopeptide repeat-containing protein-mitochondrial domain-containing protein</fullName>
    </recommendedName>
</protein>
<dbReference type="GO" id="GO:0003729">
    <property type="term" value="F:mRNA binding"/>
    <property type="evidence" value="ECO:0007669"/>
    <property type="project" value="TreeGrafter"/>
</dbReference>
<sequence>MLPGGHCSGVICTGRRCVYQGSVLLSVRGVLRDAAAHGDREHALSAVRNLQKAGVAAVQDWSDRVQALVKTGNVHRAVSYLSGLVERGHQPNINAFHFVLEPLSRKRILSTSLIVVALMRQCGTPLDTKAYHYALGACGGQHAMQHADQLLREMKAAGVAADQHTFAAAAHACIVSKKWQRALDLFAEIEADYPHLVTVGMWNRLLRVLIRTGQPEQAIAKGAEMVERGLKLNSETFSYLLGAHARLADQTQITALTSAVRAAGVRVTHACRFQIIEGYALTGHLQLAEEALEAAVQSGQARPDMIMAIVSGCRLVGDASRAQRWLQRSLSLGLTPSAATWHMAIETAQEGGDEGAADALWHDAEAAGALSFYKVMRRNKEGVLIVDLDRTSVLRQPLKSALDVSRCNVVLAHAALRAAARELAQMPPPAIRYICTGAFNPKQHAAAKALAEIMQDAGAQVSREAGTGGLWKVTMPRRTR</sequence>
<dbReference type="Pfam" id="PF01535">
    <property type="entry name" value="PPR"/>
    <property type="match status" value="1"/>
</dbReference>
<keyword evidence="5" id="KW-1185">Reference proteome</keyword>
<dbReference type="PANTHER" id="PTHR47938:SF35">
    <property type="entry name" value="PENTATRICOPEPTIDE REPEAT-CONTAINING PROTEIN 4, MITOCHONDRIAL-RELATED"/>
    <property type="match status" value="1"/>
</dbReference>
<dbReference type="InterPro" id="IPR057027">
    <property type="entry name" value="TPR_mt"/>
</dbReference>
<evidence type="ECO:0000256" key="1">
    <source>
        <dbReference type="ARBA" id="ARBA00022737"/>
    </source>
</evidence>
<feature type="domain" description="Pentatricopeptide repeat-containing protein-mitochondrial" evidence="3">
    <location>
        <begin position="29"/>
        <end position="188"/>
    </location>
</feature>
<comment type="caution">
    <text evidence="4">The sequence shown here is derived from an EMBL/GenBank/DDBJ whole genome shotgun (WGS) entry which is preliminary data.</text>
</comment>
<dbReference type="AlphaFoldDB" id="A0A835YPB5"/>
<evidence type="ECO:0000313" key="4">
    <source>
        <dbReference type="EMBL" id="KAG5177215.1"/>
    </source>
</evidence>
<reference evidence="4" key="1">
    <citation type="submission" date="2021-02" db="EMBL/GenBank/DDBJ databases">
        <title>First Annotated Genome of the Yellow-green Alga Tribonema minus.</title>
        <authorList>
            <person name="Mahan K.M."/>
        </authorList>
    </citation>
    <scope>NUCLEOTIDE SEQUENCE</scope>
    <source>
        <strain evidence="4">UTEX B ZZ1240</strain>
    </source>
</reference>
<organism evidence="4 5">
    <name type="scientific">Tribonema minus</name>
    <dbReference type="NCBI Taxonomy" id="303371"/>
    <lineage>
        <taxon>Eukaryota</taxon>
        <taxon>Sar</taxon>
        <taxon>Stramenopiles</taxon>
        <taxon>Ochrophyta</taxon>
        <taxon>PX clade</taxon>
        <taxon>Xanthophyceae</taxon>
        <taxon>Tribonematales</taxon>
        <taxon>Tribonemataceae</taxon>
        <taxon>Tribonema</taxon>
    </lineage>
</organism>
<dbReference type="EMBL" id="JAFCMP010000527">
    <property type="protein sequence ID" value="KAG5177215.1"/>
    <property type="molecule type" value="Genomic_DNA"/>
</dbReference>
<dbReference type="PROSITE" id="PS51375">
    <property type="entry name" value="PPR"/>
    <property type="match status" value="1"/>
</dbReference>
<evidence type="ECO:0000259" key="3">
    <source>
        <dbReference type="Pfam" id="PF23276"/>
    </source>
</evidence>
<dbReference type="Gene3D" id="1.25.40.10">
    <property type="entry name" value="Tetratricopeptide repeat domain"/>
    <property type="match status" value="2"/>
</dbReference>
<proteinExistence type="predicted"/>
<evidence type="ECO:0000313" key="5">
    <source>
        <dbReference type="Proteomes" id="UP000664859"/>
    </source>
</evidence>
<name>A0A835YPB5_9STRA</name>
<dbReference type="InterPro" id="IPR002885">
    <property type="entry name" value="PPR_rpt"/>
</dbReference>
<accession>A0A835YPB5</accession>
<dbReference type="Proteomes" id="UP000664859">
    <property type="component" value="Unassembled WGS sequence"/>
</dbReference>
<dbReference type="OrthoDB" id="69593at2759"/>
<gene>
    <name evidence="4" type="ORF">JKP88DRAFT_333160</name>
</gene>
<evidence type="ECO:0000256" key="2">
    <source>
        <dbReference type="PROSITE-ProRule" id="PRU00708"/>
    </source>
</evidence>
<feature type="repeat" description="PPR" evidence="2">
    <location>
        <begin position="198"/>
        <end position="232"/>
    </location>
</feature>
<keyword evidence="1" id="KW-0677">Repeat</keyword>
<dbReference type="InterPro" id="IPR011990">
    <property type="entry name" value="TPR-like_helical_dom_sf"/>
</dbReference>
<dbReference type="PANTHER" id="PTHR47938">
    <property type="entry name" value="RESPIRATORY COMPLEX I CHAPERONE (CIA84), PUTATIVE (AFU_ORTHOLOGUE AFUA_2G06020)-RELATED"/>
    <property type="match status" value="1"/>
</dbReference>